<evidence type="ECO:0000313" key="2">
    <source>
        <dbReference type="Proteomes" id="UP000316905"/>
    </source>
</evidence>
<accession>A0A562PUE0</accession>
<comment type="caution">
    <text evidence="1">The sequence shown here is derived from an EMBL/GenBank/DDBJ whole genome shotgun (WGS) entry which is preliminary data.</text>
</comment>
<name>A0A562PUE0_9PSED</name>
<dbReference type="AlphaFoldDB" id="A0A562PUE0"/>
<organism evidence="1 2">
    <name type="scientific">Pseudomonas duriflava</name>
    <dbReference type="NCBI Taxonomy" id="459528"/>
    <lineage>
        <taxon>Bacteria</taxon>
        <taxon>Pseudomonadati</taxon>
        <taxon>Pseudomonadota</taxon>
        <taxon>Gammaproteobacteria</taxon>
        <taxon>Pseudomonadales</taxon>
        <taxon>Pseudomonadaceae</taxon>
        <taxon>Pseudomonas</taxon>
    </lineage>
</organism>
<keyword evidence="2" id="KW-1185">Reference proteome</keyword>
<dbReference type="Proteomes" id="UP000316905">
    <property type="component" value="Unassembled WGS sequence"/>
</dbReference>
<evidence type="ECO:0000313" key="1">
    <source>
        <dbReference type="EMBL" id="TWI47780.1"/>
    </source>
</evidence>
<dbReference type="RefSeq" id="WP_145145615.1">
    <property type="nucleotide sequence ID" value="NZ_VLKY01000023.1"/>
</dbReference>
<reference evidence="1 2" key="1">
    <citation type="journal article" date="2015" name="Stand. Genomic Sci.">
        <title>Genomic Encyclopedia of Bacterial and Archaeal Type Strains, Phase III: the genomes of soil and plant-associated and newly described type strains.</title>
        <authorList>
            <person name="Whitman W.B."/>
            <person name="Woyke T."/>
            <person name="Klenk H.P."/>
            <person name="Zhou Y."/>
            <person name="Lilburn T.G."/>
            <person name="Beck B.J."/>
            <person name="De Vos P."/>
            <person name="Vandamme P."/>
            <person name="Eisen J.A."/>
            <person name="Garrity G."/>
            <person name="Hugenholtz P."/>
            <person name="Kyrpides N.C."/>
        </authorList>
    </citation>
    <scope>NUCLEOTIDE SEQUENCE [LARGE SCALE GENOMIC DNA]</scope>
    <source>
        <strain evidence="1 2">CGMCC 1.6858</strain>
    </source>
</reference>
<protein>
    <submittedName>
        <fullName evidence="1">Uncharacterized protein</fullName>
    </submittedName>
</protein>
<dbReference type="EMBL" id="VLKY01000023">
    <property type="protein sequence ID" value="TWI47780.1"/>
    <property type="molecule type" value="Genomic_DNA"/>
</dbReference>
<proteinExistence type="predicted"/>
<gene>
    <name evidence="1" type="ORF">IQ22_04292</name>
</gene>
<sequence length="155" mass="17090">MKWPFTKNKQDQVKKTEVELPKGVFPPMPGYTNGDLIAAACKRVEKLMKEEEIDPTLARESLFALADHLNQAFETENVEYQVSTWYQKPYDTPSGRVESVSSMAESFGALAIRAAGASLAGSPLLHKGKQFWGPYIKAAGDGVSDLIITLNEPRS</sequence>
<dbReference type="OrthoDB" id="7021463at2"/>